<accession>A0A1Y1JT43</accession>
<keyword evidence="2" id="KW-1185">Reference proteome</keyword>
<protein>
    <submittedName>
        <fullName evidence="1">Variable surface protein</fullName>
    </submittedName>
</protein>
<feature type="non-terminal residue" evidence="1">
    <location>
        <position position="189"/>
    </location>
</feature>
<organism evidence="1 2">
    <name type="scientific">Plasmodium gonderi</name>
    <dbReference type="NCBI Taxonomy" id="77519"/>
    <lineage>
        <taxon>Eukaryota</taxon>
        <taxon>Sar</taxon>
        <taxon>Alveolata</taxon>
        <taxon>Apicomplexa</taxon>
        <taxon>Aconoidasida</taxon>
        <taxon>Haemosporida</taxon>
        <taxon>Plasmodiidae</taxon>
        <taxon>Plasmodium</taxon>
        <taxon>Plasmodium (Plasmodium)</taxon>
    </lineage>
</organism>
<name>A0A1Y1JT43_PLAGO</name>
<dbReference type="Proteomes" id="UP000195521">
    <property type="component" value="Unassembled WGS sequence"/>
</dbReference>
<dbReference type="RefSeq" id="XP_028547214.1">
    <property type="nucleotide sequence ID" value="XM_028691413.1"/>
</dbReference>
<dbReference type="EMBL" id="BDQF01000524">
    <property type="protein sequence ID" value="GAW84625.1"/>
    <property type="molecule type" value="Genomic_DNA"/>
</dbReference>
<dbReference type="AlphaFoldDB" id="A0A1Y1JT43"/>
<dbReference type="OrthoDB" id="381216at2759"/>
<comment type="caution">
    <text evidence="1">The sequence shown here is derived from an EMBL/GenBank/DDBJ whole genome shotgun (WGS) entry which is preliminary data.</text>
</comment>
<sequence length="189" mass="23081">MGGNIVHSNYKNINYNIYELVNKFYSRQKIIEGYDEQYKNTYQTECNAFNENFSQNHEFNDENICYKSMYYLNEIQRQYHSKEDSGCIYLYYWIYDNCKGKCAKTKIIDIYIYLINKYKEQNDPVCTEHEENSISKYEFDKLKDIYDIKKEHTDSENYDAYCNKFRLIYMKRKDECDYKAHSDFCNALE</sequence>
<evidence type="ECO:0000313" key="2">
    <source>
        <dbReference type="Proteomes" id="UP000195521"/>
    </source>
</evidence>
<evidence type="ECO:0000313" key="1">
    <source>
        <dbReference type="EMBL" id="GAW84625.1"/>
    </source>
</evidence>
<proteinExistence type="predicted"/>
<dbReference type="GeneID" id="39745433"/>
<gene>
    <name evidence="1" type="ORF">PGO_004055</name>
</gene>
<reference evidence="2" key="1">
    <citation type="submission" date="2017-04" db="EMBL/GenBank/DDBJ databases">
        <title>Plasmodium gonderi genome.</title>
        <authorList>
            <person name="Arisue N."/>
            <person name="Honma H."/>
            <person name="Kawai S."/>
            <person name="Tougan T."/>
            <person name="Tanabe K."/>
            <person name="Horii T."/>
        </authorList>
    </citation>
    <scope>NUCLEOTIDE SEQUENCE [LARGE SCALE GENOMIC DNA]</scope>
    <source>
        <strain evidence="2">ATCC 30045</strain>
    </source>
</reference>